<evidence type="ECO:0000256" key="2">
    <source>
        <dbReference type="ARBA" id="ARBA00049106"/>
    </source>
</evidence>
<dbReference type="GO" id="GO:0070967">
    <property type="term" value="F:coenzyme F420 binding"/>
    <property type="evidence" value="ECO:0007669"/>
    <property type="project" value="TreeGrafter"/>
</dbReference>
<accession>A0A326U5X9</accession>
<dbReference type="AlphaFoldDB" id="A0A326U5X9"/>
<proteinExistence type="inferred from homology"/>
<comment type="catalytic activity">
    <reaction evidence="2">
        <text>oxidized coenzyme F420-(gamma-L-Glu)(n) + a quinol + H(+) = reduced coenzyme F420-(gamma-L-Glu)(n) + a quinone</text>
        <dbReference type="Rhea" id="RHEA:39663"/>
        <dbReference type="Rhea" id="RHEA-COMP:12939"/>
        <dbReference type="Rhea" id="RHEA-COMP:14378"/>
        <dbReference type="ChEBI" id="CHEBI:15378"/>
        <dbReference type="ChEBI" id="CHEBI:24646"/>
        <dbReference type="ChEBI" id="CHEBI:132124"/>
        <dbReference type="ChEBI" id="CHEBI:133980"/>
        <dbReference type="ChEBI" id="CHEBI:139511"/>
    </reaction>
</comment>
<dbReference type="InterPro" id="IPR004378">
    <property type="entry name" value="F420H2_quin_Rdtase"/>
</dbReference>
<dbReference type="GO" id="GO:0016491">
    <property type="term" value="F:oxidoreductase activity"/>
    <property type="evidence" value="ECO:0007669"/>
    <property type="project" value="InterPro"/>
</dbReference>
<gene>
    <name evidence="3" type="ORF">EI42_03338</name>
</gene>
<organism evidence="3 4">
    <name type="scientific">Thermosporothrix hazakensis</name>
    <dbReference type="NCBI Taxonomy" id="644383"/>
    <lineage>
        <taxon>Bacteria</taxon>
        <taxon>Bacillati</taxon>
        <taxon>Chloroflexota</taxon>
        <taxon>Ktedonobacteria</taxon>
        <taxon>Ktedonobacterales</taxon>
        <taxon>Thermosporotrichaceae</taxon>
        <taxon>Thermosporothrix</taxon>
    </lineage>
</organism>
<dbReference type="GO" id="GO:0005886">
    <property type="term" value="C:plasma membrane"/>
    <property type="evidence" value="ECO:0007669"/>
    <property type="project" value="TreeGrafter"/>
</dbReference>
<dbReference type="PANTHER" id="PTHR39428">
    <property type="entry name" value="F420H(2)-DEPENDENT QUINONE REDUCTASE RV1261C"/>
    <property type="match status" value="1"/>
</dbReference>
<evidence type="ECO:0000256" key="1">
    <source>
        <dbReference type="ARBA" id="ARBA00008710"/>
    </source>
</evidence>
<evidence type="ECO:0000313" key="4">
    <source>
        <dbReference type="Proteomes" id="UP000248806"/>
    </source>
</evidence>
<dbReference type="NCBIfam" id="TIGR00026">
    <property type="entry name" value="hi_GC_TIGR00026"/>
    <property type="match status" value="1"/>
</dbReference>
<dbReference type="EMBL" id="QKUF01000011">
    <property type="protein sequence ID" value="PZW27960.1"/>
    <property type="molecule type" value="Genomic_DNA"/>
</dbReference>
<name>A0A326U5X9_THEHA</name>
<comment type="similarity">
    <text evidence="1">Belongs to the F420H(2)-dependent quinone reductase family.</text>
</comment>
<comment type="caution">
    <text evidence="3">The sequence shown here is derived from an EMBL/GenBank/DDBJ whole genome shotgun (WGS) entry which is preliminary data.</text>
</comment>
<dbReference type="Gene3D" id="2.30.110.10">
    <property type="entry name" value="Electron Transport, Fmn-binding Protein, Chain A"/>
    <property type="match status" value="1"/>
</dbReference>
<dbReference type="Proteomes" id="UP000248806">
    <property type="component" value="Unassembled WGS sequence"/>
</dbReference>
<sequence length="141" mass="16288">MRKSFFRVLNAVILFLYRITGGRIGMFGKHSGLLLLTTIGRKSGKKRTLPLRYICEDQTYILVASYAGSPHHPAWYLNLKHHPDVIVTIGANTQNMRAEIASPEQRQQLWPRVLERAPLYGKYQQRTTREIPLVLLYPVEK</sequence>
<dbReference type="RefSeq" id="WP_111323822.1">
    <property type="nucleotide sequence ID" value="NZ_BIFX01000003.1"/>
</dbReference>
<dbReference type="PANTHER" id="PTHR39428:SF3">
    <property type="entry name" value="DEAZAFLAVIN-DEPENDENT NITROREDUCTASE"/>
    <property type="match status" value="1"/>
</dbReference>
<protein>
    <submittedName>
        <fullName evidence="3">Deazaflavin-dependent oxidoreductase (Nitroreductase family)</fullName>
    </submittedName>
</protein>
<dbReference type="OrthoDB" id="162096at2"/>
<keyword evidence="4" id="KW-1185">Reference proteome</keyword>
<dbReference type="Pfam" id="PF04075">
    <property type="entry name" value="F420H2_quin_red"/>
    <property type="match status" value="1"/>
</dbReference>
<evidence type="ECO:0000313" key="3">
    <source>
        <dbReference type="EMBL" id="PZW27960.1"/>
    </source>
</evidence>
<dbReference type="InterPro" id="IPR012349">
    <property type="entry name" value="Split_barrel_FMN-bd"/>
</dbReference>
<reference evidence="3 4" key="1">
    <citation type="submission" date="2018-06" db="EMBL/GenBank/DDBJ databases">
        <title>Genomic Encyclopedia of Archaeal and Bacterial Type Strains, Phase II (KMG-II): from individual species to whole genera.</title>
        <authorList>
            <person name="Goeker M."/>
        </authorList>
    </citation>
    <scope>NUCLEOTIDE SEQUENCE [LARGE SCALE GENOMIC DNA]</scope>
    <source>
        <strain evidence="3 4">ATCC BAA-1881</strain>
    </source>
</reference>